<feature type="transmembrane region" description="Helical" evidence="1">
    <location>
        <begin position="12"/>
        <end position="34"/>
    </location>
</feature>
<dbReference type="OrthoDB" id="4548241at2"/>
<keyword evidence="1" id="KW-0472">Membrane</keyword>
<evidence type="ECO:0000313" key="2">
    <source>
        <dbReference type="EMBL" id="PKT70418.1"/>
    </source>
</evidence>
<keyword evidence="3" id="KW-1185">Reference proteome</keyword>
<comment type="caution">
    <text evidence="2">The sequence shown here is derived from an EMBL/GenBank/DDBJ whole genome shotgun (WGS) entry which is preliminary data.</text>
</comment>
<feature type="transmembrane region" description="Helical" evidence="1">
    <location>
        <begin position="40"/>
        <end position="62"/>
    </location>
</feature>
<evidence type="ECO:0008006" key="4">
    <source>
        <dbReference type="Google" id="ProtNLM"/>
    </source>
</evidence>
<evidence type="ECO:0000256" key="1">
    <source>
        <dbReference type="SAM" id="Phobius"/>
    </source>
</evidence>
<accession>A0A2I0SKE5</accession>
<keyword evidence="1" id="KW-0812">Transmembrane</keyword>
<proteinExistence type="predicted"/>
<gene>
    <name evidence="2" type="ORF">CW362_24565</name>
</gene>
<name>A0A2I0SKE5_9ACTN</name>
<reference evidence="2 3" key="1">
    <citation type="submission" date="2017-12" db="EMBL/GenBank/DDBJ databases">
        <title>Streptomyces populusis sp. nov., a novel endophytic actinobacterium isolated from stems of Populus adenopoda Maxim.</title>
        <authorList>
            <person name="Wang Z."/>
        </authorList>
    </citation>
    <scope>NUCLEOTIDE SEQUENCE [LARGE SCALE GENOMIC DNA]</scope>
    <source>
        <strain evidence="2 3">A249</strain>
    </source>
</reference>
<feature type="transmembrane region" description="Helical" evidence="1">
    <location>
        <begin position="83"/>
        <end position="106"/>
    </location>
</feature>
<dbReference type="AlphaFoldDB" id="A0A2I0SKE5"/>
<sequence length="175" mass="19708">MDTKNLFMTGTTAWLVRAEYGLGLLVSVVLFFAHLGDVRWIPAVALFVYIDLIGYLPGAYRYHRAHNRDKAAGKAGGTEIPKVYFVLYNVMHSLVTQGLVALVWISVWGFEWALLALPIHLFGDRALFGNFLKPFALSFEPETHPAYRRFRSEFEASADDVRPARSARSLRTGSL</sequence>
<dbReference type="EMBL" id="PJOS01000051">
    <property type="protein sequence ID" value="PKT70418.1"/>
    <property type="molecule type" value="Genomic_DNA"/>
</dbReference>
<evidence type="ECO:0000313" key="3">
    <source>
        <dbReference type="Proteomes" id="UP000236178"/>
    </source>
</evidence>
<dbReference type="RefSeq" id="WP_103551696.1">
    <property type="nucleotide sequence ID" value="NZ_KZ626890.1"/>
</dbReference>
<dbReference type="Proteomes" id="UP000236178">
    <property type="component" value="Unassembled WGS sequence"/>
</dbReference>
<protein>
    <recommendedName>
        <fullName evidence="4">Integral membrane protein</fullName>
    </recommendedName>
</protein>
<organism evidence="2 3">
    <name type="scientific">Streptomyces populi</name>
    <dbReference type="NCBI Taxonomy" id="2058924"/>
    <lineage>
        <taxon>Bacteria</taxon>
        <taxon>Bacillati</taxon>
        <taxon>Actinomycetota</taxon>
        <taxon>Actinomycetes</taxon>
        <taxon>Kitasatosporales</taxon>
        <taxon>Streptomycetaceae</taxon>
        <taxon>Streptomyces</taxon>
    </lineage>
</organism>
<keyword evidence="1" id="KW-1133">Transmembrane helix</keyword>